<dbReference type="AlphaFoldDB" id="A0A9E7KU09"/>
<evidence type="ECO:0000313" key="2">
    <source>
        <dbReference type="Proteomes" id="UP001055439"/>
    </source>
</evidence>
<protein>
    <submittedName>
        <fullName evidence="1">Uncharacterized protein</fullName>
    </submittedName>
</protein>
<evidence type="ECO:0000313" key="1">
    <source>
        <dbReference type="EMBL" id="URE27170.1"/>
    </source>
</evidence>
<reference evidence="1" key="1">
    <citation type="submission" date="2022-05" db="EMBL/GenBank/DDBJ databases">
        <title>The Musa troglodytarum L. genome provides insights into the mechanism of non-climacteric behaviour and enrichment of carotenoids.</title>
        <authorList>
            <person name="Wang J."/>
        </authorList>
    </citation>
    <scope>NUCLEOTIDE SEQUENCE</scope>
    <source>
        <tissue evidence="1">Leaf</tissue>
    </source>
</reference>
<keyword evidence="2" id="KW-1185">Reference proteome</keyword>
<dbReference type="EMBL" id="CP097510">
    <property type="protein sequence ID" value="URE27170.1"/>
    <property type="molecule type" value="Genomic_DNA"/>
</dbReference>
<organism evidence="1 2">
    <name type="scientific">Musa troglodytarum</name>
    <name type="common">fe'i banana</name>
    <dbReference type="NCBI Taxonomy" id="320322"/>
    <lineage>
        <taxon>Eukaryota</taxon>
        <taxon>Viridiplantae</taxon>
        <taxon>Streptophyta</taxon>
        <taxon>Embryophyta</taxon>
        <taxon>Tracheophyta</taxon>
        <taxon>Spermatophyta</taxon>
        <taxon>Magnoliopsida</taxon>
        <taxon>Liliopsida</taxon>
        <taxon>Zingiberales</taxon>
        <taxon>Musaceae</taxon>
        <taxon>Musa</taxon>
    </lineage>
</organism>
<sequence>MLHQPVLIECCSSLKARYSASLVIFAFVGRRNALYAFIWLLHPYVSNPTRMLQALKPMTMEGIGMALMRKCESINASISILA</sequence>
<name>A0A9E7KU09_9LILI</name>
<dbReference type="OrthoDB" id="2018286at2759"/>
<proteinExistence type="predicted"/>
<dbReference type="Proteomes" id="UP001055439">
    <property type="component" value="Chromosome 8"/>
</dbReference>
<dbReference type="EMBL" id="CP097510">
    <property type="protein sequence ID" value="URE27163.1"/>
    <property type="molecule type" value="Genomic_DNA"/>
</dbReference>
<gene>
    <name evidence="1" type="ORF">MUK42_16778</name>
</gene>
<accession>A0A9E7KU09</accession>